<reference evidence="2" key="1">
    <citation type="journal article" date="2023" name="Science">
        <title>Elucidation of the pathway for biosynthesis of saponin adjuvants from the soapbark tree.</title>
        <authorList>
            <person name="Reed J."/>
            <person name="Orme A."/>
            <person name="El-Demerdash A."/>
            <person name="Owen C."/>
            <person name="Martin L.B.B."/>
            <person name="Misra R.C."/>
            <person name="Kikuchi S."/>
            <person name="Rejzek M."/>
            <person name="Martin A.C."/>
            <person name="Harkess A."/>
            <person name="Leebens-Mack J."/>
            <person name="Louveau T."/>
            <person name="Stephenson M.J."/>
            <person name="Osbourn A."/>
        </authorList>
    </citation>
    <scope>NUCLEOTIDE SEQUENCE</scope>
    <source>
        <strain evidence="2">S10</strain>
    </source>
</reference>
<evidence type="ECO:0000313" key="3">
    <source>
        <dbReference type="Proteomes" id="UP001163823"/>
    </source>
</evidence>
<gene>
    <name evidence="2" type="ORF">O6P43_026626</name>
</gene>
<evidence type="ECO:0000256" key="1">
    <source>
        <dbReference type="SAM" id="MobiDB-lite"/>
    </source>
</evidence>
<dbReference type="AlphaFoldDB" id="A0AAD7L2Q3"/>
<organism evidence="2 3">
    <name type="scientific">Quillaja saponaria</name>
    <name type="common">Soap bark tree</name>
    <dbReference type="NCBI Taxonomy" id="32244"/>
    <lineage>
        <taxon>Eukaryota</taxon>
        <taxon>Viridiplantae</taxon>
        <taxon>Streptophyta</taxon>
        <taxon>Embryophyta</taxon>
        <taxon>Tracheophyta</taxon>
        <taxon>Spermatophyta</taxon>
        <taxon>Magnoliopsida</taxon>
        <taxon>eudicotyledons</taxon>
        <taxon>Gunneridae</taxon>
        <taxon>Pentapetalae</taxon>
        <taxon>rosids</taxon>
        <taxon>fabids</taxon>
        <taxon>Fabales</taxon>
        <taxon>Quillajaceae</taxon>
        <taxon>Quillaja</taxon>
    </lineage>
</organism>
<keyword evidence="3" id="KW-1185">Reference proteome</keyword>
<dbReference type="KEGG" id="qsa:O6P43_026626"/>
<protein>
    <submittedName>
        <fullName evidence="2">Uncharacterized protein</fullName>
    </submittedName>
</protein>
<sequence>MKFWVSLNLKSRGRGGSNDGFDPFLPILMKKELRFTRSEESKLIRDGHKMERKTDASVSRSLYLQSWHP</sequence>
<name>A0AAD7L2Q3_QUISA</name>
<accession>A0AAD7L2Q3</accession>
<feature type="region of interest" description="Disordered" evidence="1">
    <location>
        <begin position="45"/>
        <end position="69"/>
    </location>
</feature>
<dbReference type="EMBL" id="JARAOO010000011">
    <property type="protein sequence ID" value="KAJ7950433.1"/>
    <property type="molecule type" value="Genomic_DNA"/>
</dbReference>
<feature type="compositionally biased region" description="Polar residues" evidence="1">
    <location>
        <begin position="56"/>
        <end position="69"/>
    </location>
</feature>
<dbReference type="Proteomes" id="UP001163823">
    <property type="component" value="Chromosome 11"/>
</dbReference>
<feature type="compositionally biased region" description="Basic and acidic residues" evidence="1">
    <location>
        <begin position="45"/>
        <end position="55"/>
    </location>
</feature>
<proteinExistence type="predicted"/>
<evidence type="ECO:0000313" key="2">
    <source>
        <dbReference type="EMBL" id="KAJ7950433.1"/>
    </source>
</evidence>
<comment type="caution">
    <text evidence="2">The sequence shown here is derived from an EMBL/GenBank/DDBJ whole genome shotgun (WGS) entry which is preliminary data.</text>
</comment>